<dbReference type="EMBL" id="QOKY01000197">
    <property type="protein sequence ID" value="RMZ53575.1"/>
    <property type="molecule type" value="Genomic_DNA"/>
</dbReference>
<evidence type="ECO:0000256" key="1">
    <source>
        <dbReference type="ARBA" id="ARBA00004173"/>
    </source>
</evidence>
<feature type="signal peptide" evidence="5">
    <location>
        <begin position="1"/>
        <end position="18"/>
    </location>
</feature>
<evidence type="ECO:0000256" key="2">
    <source>
        <dbReference type="ARBA" id="ARBA00022576"/>
    </source>
</evidence>
<proteinExistence type="predicted"/>
<dbReference type="Gene3D" id="3.90.1150.10">
    <property type="entry name" value="Aspartate Aminotransferase, domain 1"/>
    <property type="match status" value="1"/>
</dbReference>
<dbReference type="PROSITE" id="PS00600">
    <property type="entry name" value="AA_TRANSFER_CLASS_3"/>
    <property type="match status" value="1"/>
</dbReference>
<feature type="non-terminal residue" evidence="6">
    <location>
        <position position="1291"/>
    </location>
</feature>
<accession>A0A3M7KV21</accession>
<dbReference type="SUPFAM" id="SSF53383">
    <property type="entry name" value="PLP-dependent transferases"/>
    <property type="match status" value="1"/>
</dbReference>
<dbReference type="GO" id="GO:0004015">
    <property type="term" value="F:adenosylmethionine-8-amino-7-oxononanoate transaminase activity"/>
    <property type="evidence" value="ECO:0007669"/>
    <property type="project" value="TreeGrafter"/>
</dbReference>
<evidence type="ECO:0000313" key="6">
    <source>
        <dbReference type="EMBL" id="RMZ53575.1"/>
    </source>
</evidence>
<evidence type="ECO:0000256" key="3">
    <source>
        <dbReference type="ARBA" id="ARBA00022679"/>
    </source>
</evidence>
<dbReference type="GO" id="GO:0009102">
    <property type="term" value="P:biotin biosynthetic process"/>
    <property type="evidence" value="ECO:0007669"/>
    <property type="project" value="TreeGrafter"/>
</dbReference>
<dbReference type="InterPro" id="IPR015422">
    <property type="entry name" value="PyrdxlP-dep_Trfase_small"/>
</dbReference>
<dbReference type="CDD" id="cd03109">
    <property type="entry name" value="DTBS"/>
    <property type="match status" value="1"/>
</dbReference>
<dbReference type="PANTHER" id="PTHR42684:SF3">
    <property type="entry name" value="ADENOSYLMETHIONINE-8-AMINO-7-OXONONANOATE AMINOTRANSFERASE"/>
    <property type="match status" value="1"/>
</dbReference>
<name>A0A3M7KV21_AUXPR</name>
<feature type="non-terminal residue" evidence="6">
    <location>
        <position position="1"/>
    </location>
</feature>
<evidence type="ECO:0000313" key="7">
    <source>
        <dbReference type="Proteomes" id="UP000279271"/>
    </source>
</evidence>
<dbReference type="PANTHER" id="PTHR42684">
    <property type="entry name" value="ADENOSYLMETHIONINE-8-AMINO-7-OXONONANOATE AMINOTRANSFERASE"/>
    <property type="match status" value="1"/>
</dbReference>
<keyword evidence="2" id="KW-0032">Aminotransferase</keyword>
<comment type="subcellular location">
    <subcellularLocation>
        <location evidence="1">Mitochondrion</location>
    </subcellularLocation>
</comment>
<dbReference type="GO" id="GO:0004141">
    <property type="term" value="F:dethiobiotin synthase activity"/>
    <property type="evidence" value="ECO:0007669"/>
    <property type="project" value="TreeGrafter"/>
</dbReference>
<dbReference type="Pfam" id="PF13500">
    <property type="entry name" value="AAA_26"/>
    <property type="match status" value="1"/>
</dbReference>
<organism evidence="6 7">
    <name type="scientific">Auxenochlorella protothecoides</name>
    <name type="common">Green microalga</name>
    <name type="synonym">Chlorella protothecoides</name>
    <dbReference type="NCBI Taxonomy" id="3075"/>
    <lineage>
        <taxon>Eukaryota</taxon>
        <taxon>Viridiplantae</taxon>
        <taxon>Chlorophyta</taxon>
        <taxon>core chlorophytes</taxon>
        <taxon>Trebouxiophyceae</taxon>
        <taxon>Chlorellales</taxon>
        <taxon>Chlorellaceae</taxon>
        <taxon>Auxenochlorella</taxon>
    </lineage>
</organism>
<dbReference type="InterPro" id="IPR005814">
    <property type="entry name" value="Aminotrans_3"/>
</dbReference>
<dbReference type="InterPro" id="IPR015424">
    <property type="entry name" value="PyrdxlP-dep_Trfase"/>
</dbReference>
<feature type="chain" id="PRO_5017957273" description="Adenosylmethionine-8-amino-7-oxononanoate aminotransferase" evidence="5">
    <location>
        <begin position="19"/>
        <end position="1291"/>
    </location>
</feature>
<dbReference type="Gene3D" id="3.40.50.300">
    <property type="entry name" value="P-loop containing nucleotide triphosphate hydrolases"/>
    <property type="match status" value="1"/>
</dbReference>
<keyword evidence="5" id="KW-0732">Signal</keyword>
<dbReference type="Pfam" id="PF00202">
    <property type="entry name" value="Aminotran_3"/>
    <property type="match status" value="1"/>
</dbReference>
<reference evidence="7" key="1">
    <citation type="journal article" date="2018" name="Algal Res.">
        <title>Characterization of plant carbon substrate utilization by Auxenochlorella protothecoides.</title>
        <authorList>
            <person name="Vogler B.W."/>
            <person name="Starkenburg S.R."/>
            <person name="Sudasinghe N."/>
            <person name="Schambach J.Y."/>
            <person name="Rollin J.A."/>
            <person name="Pattathil S."/>
            <person name="Barry A.N."/>
        </authorList>
    </citation>
    <scope>NUCLEOTIDE SEQUENCE [LARGE SCALE GENOMIC DNA]</scope>
    <source>
        <strain evidence="7">UTEX 25</strain>
    </source>
</reference>
<evidence type="ECO:0008006" key="8">
    <source>
        <dbReference type="Google" id="ProtNLM"/>
    </source>
</evidence>
<protein>
    <recommendedName>
        <fullName evidence="8">Adenosylmethionine-8-amino-7-oxononanoate aminotransferase</fullName>
    </recommendedName>
</protein>
<evidence type="ECO:0000256" key="4">
    <source>
        <dbReference type="ARBA" id="ARBA00022898"/>
    </source>
</evidence>
<dbReference type="InterPro" id="IPR049704">
    <property type="entry name" value="Aminotrans_3_PPA_site"/>
</dbReference>
<keyword evidence="4" id="KW-0663">Pyridoxal phosphate</keyword>
<dbReference type="InterPro" id="IPR027417">
    <property type="entry name" value="P-loop_NTPase"/>
</dbReference>
<sequence length="1291" mass="138702">CWILGALALACRLSGAGAEHIPLPPDPSLGKVDKNSLPISLEWFGNNCSRPYLVIGVVGDDSQHPHRWLDNAPHRSFDLLLMYYGQDPDFQCEHCVAVYRRSGAKWQLLRKLSESPVWPRVRQAYKFVMIPDDDVLMSTHVINLAFHVAHRFSLSMAQPSVCRHKDSYSYWHNVYQNTSNALRYTAFVENMAPMFSMDTLERHVLPTLENASIGWGIDFLWPLLLEYPRRGIGIVDAVCMSHPANQSSSGLYNVTHEKGWTAGEEYSFFRDNWNINQTTWDSFGLKEYPTSIVFHAEPLPEGGYELKLPAFCPKTFSLPAVIPCRTVFRIWSLVPWTMLGALLLYVVVLRMKSWKARRWPLTATPRRKLSGHRSLPTKEVYLQRWLDDSPGRSFDMLAMYYGNDTAFSCPSCVGTFRHPGAKWKLLHLLASRPEWDRVMQPYQAFMVTDDDLLMAPHDLDIGFDVFSRHSLDLGQLSVCPSPDSYTWWELMYQNSSNTLRYTAFVENMAPMFSKSMLTKHVLPHLEDASIGWGLDFLWPFLLRYARESVGVVDVVCMTHPSTKPESGSSIYATTHEKGWTPRQERDKLMKHWKINTAAYRRHGLKLAPMQTQFAAVPLPPAGYVLPPSSYCPTPIAPWRPEAGVVSLASARWRDDGHISLGFPTLCIWGANTGVGKTLVSAGLAAAVTRAEGSLLYLKPLQTGFPTDSDARTVAAACGGATAVGPHAARLLPPAAPPHGAPASSASRLAKTLYAWAPAVGPHAAAAAEAADAALTSPAPPADPEVLAAVATELAAFEERGLFLRGDCMALVESAGGVASPSPAGGAQCDLLAPLCAPALLVGDGRLGGISVTYAAYELLRGRGHAVPFLLLAEEQAGNADALARLIGPGETQILALPPLPAPAPARDAAAEGGRAEAAAVPAYLEPRLEETARRRVWWPFHQHARADSPVAVFDARAGERLLTLGPAECTPSLVPLYDACASWWTQGLNAAGQVAVGRAAAAAAARYGHVIFSGTVHEPALQLAEAMLDSVGQGWASRAFFSDDGSTAVEVALKMAFRKFLADRGATDWEVDDGPELGARARGIPLVLDEVFTGLWRLGAPSGAALLGLDPDVACYGKLLTGGLVPLALTLASEPVFEAFKGESKLDALLHGHSYTAHPTGCAAALAALAAYASPALNPNAGALAGAAARRLPLTLWGEAAAAELSRLPGVAGVTTLGTLLAVELGGGGGGYASDAAAGVVAALRRHGVFARPLGPVVYLMVTPMTGAGEVDRLLAAMKLALADAGTGAGP</sequence>
<gene>
    <name evidence="6" type="ORF">APUTEX25_003397</name>
</gene>
<comment type="caution">
    <text evidence="6">The sequence shown here is derived from an EMBL/GenBank/DDBJ whole genome shotgun (WGS) entry which is preliminary data.</text>
</comment>
<evidence type="ECO:0000256" key="5">
    <source>
        <dbReference type="SAM" id="SignalP"/>
    </source>
</evidence>
<dbReference type="GO" id="GO:0005739">
    <property type="term" value="C:mitochondrion"/>
    <property type="evidence" value="ECO:0007669"/>
    <property type="project" value="UniProtKB-SubCell"/>
</dbReference>
<dbReference type="Proteomes" id="UP000279271">
    <property type="component" value="Unassembled WGS sequence"/>
</dbReference>
<dbReference type="InterPro" id="IPR015421">
    <property type="entry name" value="PyrdxlP-dep_Trfase_major"/>
</dbReference>
<dbReference type="GO" id="GO:0030170">
    <property type="term" value="F:pyridoxal phosphate binding"/>
    <property type="evidence" value="ECO:0007669"/>
    <property type="project" value="InterPro"/>
</dbReference>
<dbReference type="Gene3D" id="3.40.640.10">
    <property type="entry name" value="Type I PLP-dependent aspartate aminotransferase-like (Major domain)"/>
    <property type="match status" value="2"/>
</dbReference>
<dbReference type="SUPFAM" id="SSF52540">
    <property type="entry name" value="P-loop containing nucleoside triphosphate hydrolases"/>
    <property type="match status" value="1"/>
</dbReference>
<keyword evidence="3" id="KW-0808">Transferase</keyword>